<evidence type="ECO:0000256" key="1">
    <source>
        <dbReference type="ARBA" id="ARBA00008857"/>
    </source>
</evidence>
<evidence type="ECO:0000313" key="7">
    <source>
        <dbReference type="Proteomes" id="UP000776276"/>
    </source>
</evidence>
<proteinExistence type="inferred from homology"/>
<evidence type="ECO:0000313" key="6">
    <source>
        <dbReference type="EMBL" id="MBU3077713.1"/>
    </source>
</evidence>
<gene>
    <name evidence="6" type="ORF">KOF26_07520</name>
</gene>
<evidence type="ECO:0000256" key="3">
    <source>
        <dbReference type="PROSITE-ProRule" id="PRU01248"/>
    </source>
</evidence>
<keyword evidence="2" id="KW-0229">DNA integration</keyword>
<evidence type="ECO:0000259" key="5">
    <source>
        <dbReference type="PROSITE" id="PS51900"/>
    </source>
</evidence>
<dbReference type="PANTHER" id="PTHR30629">
    <property type="entry name" value="PROPHAGE INTEGRASE"/>
    <property type="match status" value="1"/>
</dbReference>
<dbReference type="Pfam" id="PF13356">
    <property type="entry name" value="Arm-DNA-bind_3"/>
    <property type="match status" value="1"/>
</dbReference>
<protein>
    <submittedName>
        <fullName evidence="6">Tyrosine-type recombinase/integrase</fullName>
    </submittedName>
</protein>
<keyword evidence="7" id="KW-1185">Reference proteome</keyword>
<comment type="caution">
    <text evidence="6">The sequence shown here is derived from an EMBL/GenBank/DDBJ whole genome shotgun (WGS) entry which is preliminary data.</text>
</comment>
<dbReference type="InterPro" id="IPR002104">
    <property type="entry name" value="Integrase_catalytic"/>
</dbReference>
<sequence length="430" mass="48714">MRYPERYRSPALLEEIPSVGTLFATTVAAARPAGRDYKLSDSAGLYLLIRPNGSKLWRLNYVCHGKHRTLSLGAWPDVGLADARSKRDEARKLLAAGLDPSHEQKVARAKARIEEDDTFRAVAMEWIAKNERERMAEVTLSKIRWLLDKAYPRIGSRPIAKITTPEVLTVLRSVEATGRYESARRMRSVLGRVFRYAVATARAERDPTGDLRGALTVPKPKHLAAITTEKRAGDLMRAIETYGGHAITLYALRLSAHLFVRPGELRQAEWAEFDFDRSVWSIPAEKMKMRRPHRVPLSTQVVALFEELWDLTGTGRYCFPSFRTGRRPMSENTVTAALRVLGFGQEEMTAHGFRAMAATLLNEAGRFNPDAIERQLAHMENDGVRRAYARGEYWEERATMMQFWSDELDRLRNGVSLLRPNFGGRRANAS</sequence>
<feature type="domain" description="Core-binding (CB)" evidence="5">
    <location>
        <begin position="117"/>
        <end position="198"/>
    </location>
</feature>
<dbReference type="InterPro" id="IPR050808">
    <property type="entry name" value="Phage_Integrase"/>
</dbReference>
<dbReference type="PROSITE" id="PS51898">
    <property type="entry name" value="TYR_RECOMBINASE"/>
    <property type="match status" value="1"/>
</dbReference>
<organism evidence="6 7">
    <name type="scientific">Sphingomonas quercus</name>
    <dbReference type="NCBI Taxonomy" id="2842451"/>
    <lineage>
        <taxon>Bacteria</taxon>
        <taxon>Pseudomonadati</taxon>
        <taxon>Pseudomonadota</taxon>
        <taxon>Alphaproteobacteria</taxon>
        <taxon>Sphingomonadales</taxon>
        <taxon>Sphingomonadaceae</taxon>
        <taxon>Sphingomonas</taxon>
    </lineage>
</organism>
<accession>A0ABS6BHD9</accession>
<dbReference type="InterPro" id="IPR053876">
    <property type="entry name" value="Phage_int_M"/>
</dbReference>
<dbReference type="PANTHER" id="PTHR30629:SF2">
    <property type="entry name" value="PROPHAGE INTEGRASE INTS-RELATED"/>
    <property type="match status" value="1"/>
</dbReference>
<dbReference type="Pfam" id="PF22022">
    <property type="entry name" value="Phage_int_M"/>
    <property type="match status" value="1"/>
</dbReference>
<keyword evidence="3" id="KW-0238">DNA-binding</keyword>
<dbReference type="Pfam" id="PF00589">
    <property type="entry name" value="Phage_integrase"/>
    <property type="match status" value="1"/>
</dbReference>
<dbReference type="EMBL" id="JAHKRT010000003">
    <property type="protein sequence ID" value="MBU3077713.1"/>
    <property type="molecule type" value="Genomic_DNA"/>
</dbReference>
<dbReference type="CDD" id="cd00801">
    <property type="entry name" value="INT_P4_C"/>
    <property type="match status" value="1"/>
</dbReference>
<comment type="similarity">
    <text evidence="1">Belongs to the 'phage' integrase family.</text>
</comment>
<dbReference type="InterPro" id="IPR044068">
    <property type="entry name" value="CB"/>
</dbReference>
<evidence type="ECO:0000259" key="4">
    <source>
        <dbReference type="PROSITE" id="PS51898"/>
    </source>
</evidence>
<name>A0ABS6BHD9_9SPHN</name>
<evidence type="ECO:0000256" key="2">
    <source>
        <dbReference type="ARBA" id="ARBA00022908"/>
    </source>
</evidence>
<reference evidence="6 7" key="1">
    <citation type="submission" date="2021-06" db="EMBL/GenBank/DDBJ databases">
        <title>Sphingomonas sp. XMGL2, whole genome shotgun sequencing project.</title>
        <authorList>
            <person name="Zhao G."/>
            <person name="Shen L."/>
        </authorList>
    </citation>
    <scope>NUCLEOTIDE SEQUENCE [LARGE SCALE GENOMIC DNA]</scope>
    <source>
        <strain evidence="6 7">XMGL2</strain>
    </source>
</reference>
<feature type="domain" description="Tyr recombinase" evidence="4">
    <location>
        <begin position="221"/>
        <end position="401"/>
    </location>
</feature>
<dbReference type="PROSITE" id="PS51900">
    <property type="entry name" value="CB"/>
    <property type="match status" value="1"/>
</dbReference>
<dbReference type="InterPro" id="IPR025166">
    <property type="entry name" value="Integrase_DNA_bind_dom"/>
</dbReference>
<dbReference type="Proteomes" id="UP000776276">
    <property type="component" value="Unassembled WGS sequence"/>
</dbReference>